<dbReference type="Gramene" id="evm.model.02.1079">
    <property type="protein sequence ID" value="cds.evm.model.02.1079"/>
    <property type="gene ID" value="evm.TU.02.1079"/>
</dbReference>
<organism evidence="2 3">
    <name type="scientific">Cannabis sativa</name>
    <name type="common">Hemp</name>
    <name type="synonym">Marijuana</name>
    <dbReference type="NCBI Taxonomy" id="3483"/>
    <lineage>
        <taxon>Eukaryota</taxon>
        <taxon>Viridiplantae</taxon>
        <taxon>Streptophyta</taxon>
        <taxon>Embryophyta</taxon>
        <taxon>Tracheophyta</taxon>
        <taxon>Spermatophyta</taxon>
        <taxon>Magnoliopsida</taxon>
        <taxon>eudicotyledons</taxon>
        <taxon>Gunneridae</taxon>
        <taxon>Pentapetalae</taxon>
        <taxon>rosids</taxon>
        <taxon>fabids</taxon>
        <taxon>Rosales</taxon>
        <taxon>Cannabaceae</taxon>
        <taxon>Cannabis</taxon>
    </lineage>
</organism>
<protein>
    <submittedName>
        <fullName evidence="2">Uncharacterized protein</fullName>
    </submittedName>
</protein>
<accession>A0A803NS61</accession>
<dbReference type="EnsemblPlants" id="evm.model.02.1079">
    <property type="protein sequence ID" value="cds.evm.model.02.1079"/>
    <property type="gene ID" value="evm.TU.02.1079"/>
</dbReference>
<keyword evidence="3" id="KW-1185">Reference proteome</keyword>
<evidence type="ECO:0000313" key="2">
    <source>
        <dbReference type="EnsemblPlants" id="cds.evm.model.02.1079"/>
    </source>
</evidence>
<dbReference type="EMBL" id="UZAU01000157">
    <property type="status" value="NOT_ANNOTATED_CDS"/>
    <property type="molecule type" value="Genomic_DNA"/>
</dbReference>
<evidence type="ECO:0000313" key="3">
    <source>
        <dbReference type="Proteomes" id="UP000596661"/>
    </source>
</evidence>
<reference evidence="2" key="1">
    <citation type="submission" date="2018-11" db="EMBL/GenBank/DDBJ databases">
        <authorList>
            <person name="Grassa J C."/>
        </authorList>
    </citation>
    <scope>NUCLEOTIDE SEQUENCE [LARGE SCALE GENOMIC DNA]</scope>
</reference>
<name>A0A803NS61_CANSA</name>
<feature type="region of interest" description="Disordered" evidence="1">
    <location>
        <begin position="97"/>
        <end position="117"/>
    </location>
</feature>
<reference evidence="2" key="2">
    <citation type="submission" date="2021-03" db="UniProtKB">
        <authorList>
            <consortium name="EnsemblPlants"/>
        </authorList>
    </citation>
    <scope>IDENTIFICATION</scope>
</reference>
<evidence type="ECO:0000256" key="1">
    <source>
        <dbReference type="SAM" id="MobiDB-lite"/>
    </source>
</evidence>
<proteinExistence type="predicted"/>
<sequence>MSHRWRLEAPLGVAPLEIRNNPHCHAAGAFVHHVADISPQAASCQLHASGSVPQRHKMASCHAFSTKKDKGLAKTMSLHYKQTQGSPQLIIPRCQTTPNKAISPKDKTVLPPKGRCL</sequence>
<dbReference type="Proteomes" id="UP000596661">
    <property type="component" value="Chromosome 2"/>
</dbReference>
<dbReference type="AlphaFoldDB" id="A0A803NS61"/>